<feature type="domain" description="ORC1/DEAH AAA+ ATPase" evidence="2">
    <location>
        <begin position="1233"/>
        <end position="1341"/>
    </location>
</feature>
<feature type="compositionally biased region" description="Basic and acidic residues" evidence="1">
    <location>
        <begin position="401"/>
        <end position="417"/>
    </location>
</feature>
<feature type="compositionally biased region" description="Basic and acidic residues" evidence="1">
    <location>
        <begin position="436"/>
        <end position="455"/>
    </location>
</feature>
<feature type="region of interest" description="Disordered" evidence="1">
    <location>
        <begin position="383"/>
        <end position="491"/>
    </location>
</feature>
<gene>
    <name evidence="3" type="ORF">GCM10023168_30210</name>
</gene>
<dbReference type="Proteomes" id="UP001500945">
    <property type="component" value="Unassembled WGS sequence"/>
</dbReference>
<evidence type="ECO:0000259" key="2">
    <source>
        <dbReference type="Pfam" id="PF13401"/>
    </source>
</evidence>
<dbReference type="EMBL" id="BAABGM010000020">
    <property type="protein sequence ID" value="GAA4410475.1"/>
    <property type="molecule type" value="Genomic_DNA"/>
</dbReference>
<evidence type="ECO:0000313" key="4">
    <source>
        <dbReference type="Proteomes" id="UP001500945"/>
    </source>
</evidence>
<keyword evidence="4" id="KW-1185">Reference proteome</keyword>
<accession>A0ABP8KLX6</accession>
<sequence>MVSIPQMRKFLKVLTPDEWSDVLECSHSFAALVRGGAKMDGVDAAAVRQWVLLPRRSDKLLEFAVMGTAGELLPDGWDLAQGLPAELEDVRTWVEGVASSHGSGPAKVCLLAAKESSAAPMSARDLDGLRRLIVSTPRRLAEPAPAVEDEPDAGEGSAVAAEGAEEPTDADDPPEEFEPDMAPANPTGRGETRGADADLDDLDVRLANLTRLAAAAATLMREEAAGVELGRALGDTLGPVLEEYGSHRAVVLGDVGALADGLALSDLASSRTAVAAERDRREQGRQAAEQESRERSERAATLLANVEQLDLLLATADPAVAPGLTVARESALSELRTLGMVPETAPGPADEQHASTSPGDVTVEVAEGAGADTEPSVAVTAGAPAESGTVDGCSAITPIEQHGDRGSAPAGHEEQAHTQRGQAPPDQGTEALSAPRADRAARPEPTENDPQRDPDVDPGAERVGSADARPERERPSGEPEPVRPADGTGAGLDTTPVAALVAASQPLAAALLVRASRSEQLLADALLFNGAAFASGPDGISPTEAVHAGAELDADALVDDRAAAVATITAAARTALAAGWAPGHLLDGLLGSVHLESEWHEFLSHVAKLTHQGYVHRPTAAPDRATPVREEFADRARASLHELESATTKYHRATRVLHYLARNDQPLGAALAALAAWSEGDDAAIHDVRRLSSELRNARSRQRIVNLADEHVSTPQQRRNDIVAGAANQLNARIDEVASLLTAGLDANLRPHAGAADEGTRHQLVAQARALPQAVAASLESALLEALRRWVVEPSVDWPEKGVTLEDLQRAASLPLTFVPRGPDQQPDLGAVAWSDVASALLDPPTAEALVESYAESGNLAAAAEAAGSRPGLGERLVDQRSNWRARLSGMVREAESGLARARADSAVADEDVSRLEGALASLAAYDGERFDLQVEKVHAVLTTVAGRLEEEAGRLRARLADLTGPAADATARVSALIDAGDLATAREYLFQLESGAGITEPQDDTERHLEVFAAAVADLPSDARADQVYEELRDGDEDELAREGLQSWASLVLNPLRSSKMHLPGLLGLIGLDTDLSRVTDVSSAGIRNAKVFRVKAQPRDGSVVPGLGSRAAGQYHVTVLSPQRLDPEQALSLVPEARRDEANLILVPQVLTEHERRHFLRASRRLAVRALVVDAACVGYVAAVAPGSFRTLQQITLPYATYTHYTPFVAGDVPEEVFVGRSDEARQIIDPAGSLFVYGGRQLGKSALLRHISRTVSDGGGRKAVYVDLKAKMIGEAHDPAHLWQVLLEEFQREGIIGPRVASGTAKVVVEQTQKWLREDETRRLLLLLDEADLFLESEARERREGNRSVRFPNVSPLKDLMESTNRRFKPVFAGLHQVQRFHEISNTPLAHGGRDILVGPLDRRAALDLVEKPFSALGYRFESRDLVSRLLAFTNYQASLVQIVCDHLATRMAGRDPAPGQPPVTITSADVDLVTQDREVRQQLAERFRLTIRLEDRYAVIALVVAMLSFEDAFTSAYDASEVYDWCRGYWPVGFGDMTAREFGLYLEEMAGLGVLVRRADGRVSVRSPNVVSMLGSRADLEQQLDEGGFELPHDYNPRAARRTVRTSRGELRSPLTEQDLQIVVPQSGGSAGLHLVVGSRALGVQDVPEVLEAVARERERRTVRVAGDDFAGWVTSSGAGPRRERDVLPVVDGTQLPPGPLEQLLELAHRTVARRAGQSVVVVAGPRAEGLIAAWLARLASVTVLERWNDEALRSISDSVLVDPRSRAEVLAVTSGWPELVDEVLRRVAAGASLDTVVEDVGSIPRTSAAATAFLESVGVDTVPDALRRWVNLASPGEAVNPADLQRLFEDVSDGVFIELADRLAALHVVTGAPSALVLDPVVHRAVRHLADDGR</sequence>
<feature type="compositionally biased region" description="Basic and acidic residues" evidence="1">
    <location>
        <begin position="468"/>
        <end position="483"/>
    </location>
</feature>
<dbReference type="Gene3D" id="3.40.50.300">
    <property type="entry name" value="P-loop containing nucleotide triphosphate hydrolases"/>
    <property type="match status" value="1"/>
</dbReference>
<dbReference type="InterPro" id="IPR049945">
    <property type="entry name" value="AAA_22"/>
</dbReference>
<proteinExistence type="predicted"/>
<feature type="region of interest" description="Disordered" evidence="1">
    <location>
        <begin position="140"/>
        <end position="196"/>
    </location>
</feature>
<name>A0ABP8KLX6_9MICO</name>
<evidence type="ECO:0000313" key="3">
    <source>
        <dbReference type="EMBL" id="GAA4410475.1"/>
    </source>
</evidence>
<protein>
    <recommendedName>
        <fullName evidence="2">ORC1/DEAH AAA+ ATPase domain-containing protein</fullName>
    </recommendedName>
</protein>
<reference evidence="4" key="1">
    <citation type="journal article" date="2019" name="Int. J. Syst. Evol. Microbiol.">
        <title>The Global Catalogue of Microorganisms (GCM) 10K type strain sequencing project: providing services to taxonomists for standard genome sequencing and annotation.</title>
        <authorList>
            <consortium name="The Broad Institute Genomics Platform"/>
            <consortium name="The Broad Institute Genome Sequencing Center for Infectious Disease"/>
            <person name="Wu L."/>
            <person name="Ma J."/>
        </authorList>
    </citation>
    <scope>NUCLEOTIDE SEQUENCE [LARGE SCALE GENOMIC DNA]</scope>
    <source>
        <strain evidence="4">JCM 17809</strain>
    </source>
</reference>
<dbReference type="InterPro" id="IPR027417">
    <property type="entry name" value="P-loop_NTPase"/>
</dbReference>
<comment type="caution">
    <text evidence="3">The sequence shown here is derived from an EMBL/GenBank/DDBJ whole genome shotgun (WGS) entry which is preliminary data.</text>
</comment>
<evidence type="ECO:0000256" key="1">
    <source>
        <dbReference type="SAM" id="MobiDB-lite"/>
    </source>
</evidence>
<feature type="region of interest" description="Disordered" evidence="1">
    <location>
        <begin position="275"/>
        <end position="296"/>
    </location>
</feature>
<feature type="compositionally biased region" description="Basic and acidic residues" evidence="1">
    <location>
        <begin position="276"/>
        <end position="296"/>
    </location>
</feature>
<organism evidence="3 4">
    <name type="scientific">Fodinibacter luteus</name>
    <dbReference type="NCBI Taxonomy" id="552064"/>
    <lineage>
        <taxon>Bacteria</taxon>
        <taxon>Bacillati</taxon>
        <taxon>Actinomycetota</taxon>
        <taxon>Actinomycetes</taxon>
        <taxon>Micrococcales</taxon>
        <taxon>Intrasporangiaceae</taxon>
        <taxon>Fodinibacter (ex Wang et al. 2009)</taxon>
    </lineage>
</organism>
<feature type="compositionally biased region" description="Acidic residues" evidence="1">
    <location>
        <begin position="163"/>
        <end position="179"/>
    </location>
</feature>
<dbReference type="Pfam" id="PF13401">
    <property type="entry name" value="AAA_22"/>
    <property type="match status" value="1"/>
</dbReference>
<dbReference type="SUPFAM" id="SSF52540">
    <property type="entry name" value="P-loop containing nucleoside triphosphate hydrolases"/>
    <property type="match status" value="1"/>
</dbReference>